<reference evidence="1 2" key="1">
    <citation type="journal article" date="2016" name="Genome Announc.">
        <title>Draft Genome Sequence of the Thermotolerant Cyanobacterium Desertifilum sp. IPPAS B-1220.</title>
        <authorList>
            <person name="Mironov K.S."/>
            <person name="Sinetova M.A."/>
            <person name="Bolatkhan K."/>
            <person name="Zayadan B.K."/>
            <person name="Ustinova V.V."/>
            <person name="Kupriyanova E.V."/>
            <person name="Skrypnik A.N."/>
            <person name="Gogoleva N.E."/>
            <person name="Gogolev Y.V."/>
            <person name="Los D.A."/>
        </authorList>
    </citation>
    <scope>NUCLEOTIDE SEQUENCE [LARGE SCALE GENOMIC DNA]</scope>
    <source>
        <strain evidence="1 2">IPPAS B-1220</strain>
    </source>
</reference>
<evidence type="ECO:0000313" key="1">
    <source>
        <dbReference type="EMBL" id="XPM66152.1"/>
    </source>
</evidence>
<name>A0ACD5GZD3_9CYAN</name>
<sequence length="59" mass="6783">MVTINSALSSHSAHRYAPRTAQQHFLLTTKKSSYPPILFSLSTHFPPSYFLNNVFFIRI</sequence>
<evidence type="ECO:0000313" key="2">
    <source>
        <dbReference type="Proteomes" id="UP000095472"/>
    </source>
</evidence>
<dbReference type="EMBL" id="CP182909">
    <property type="protein sequence ID" value="XPM66152.1"/>
    <property type="molecule type" value="Genomic_DNA"/>
</dbReference>
<gene>
    <name evidence="1" type="ORF">BH720_012395</name>
</gene>
<organism evidence="1 2">
    <name type="scientific">Desertifilum tharense IPPAS B-1220</name>
    <dbReference type="NCBI Taxonomy" id="1781255"/>
    <lineage>
        <taxon>Bacteria</taxon>
        <taxon>Bacillati</taxon>
        <taxon>Cyanobacteriota</taxon>
        <taxon>Cyanophyceae</taxon>
        <taxon>Desertifilales</taxon>
        <taxon>Desertifilaceae</taxon>
        <taxon>Desertifilum</taxon>
    </lineage>
</organism>
<protein>
    <submittedName>
        <fullName evidence="1">Uncharacterized protein</fullName>
    </submittedName>
</protein>
<accession>A0ACD5GZD3</accession>
<dbReference type="Proteomes" id="UP000095472">
    <property type="component" value="Chromosome"/>
</dbReference>
<proteinExistence type="predicted"/>
<keyword evidence="2" id="KW-1185">Reference proteome</keyword>